<accession>A0A371WYH8</accession>
<dbReference type="InterPro" id="IPR010652">
    <property type="entry name" value="DUF1232"/>
</dbReference>
<dbReference type="Proteomes" id="UP000264310">
    <property type="component" value="Unassembled WGS sequence"/>
</dbReference>
<keyword evidence="8" id="KW-1185">Reference proteome</keyword>
<organism evidence="7 8">
    <name type="scientific">Fulvimarina endophytica</name>
    <dbReference type="NCBI Taxonomy" id="2293836"/>
    <lineage>
        <taxon>Bacteria</taxon>
        <taxon>Pseudomonadati</taxon>
        <taxon>Pseudomonadota</taxon>
        <taxon>Alphaproteobacteria</taxon>
        <taxon>Hyphomicrobiales</taxon>
        <taxon>Aurantimonadaceae</taxon>
        <taxon>Fulvimarina</taxon>
    </lineage>
</organism>
<dbReference type="OrthoDB" id="9804184at2"/>
<protein>
    <submittedName>
        <fullName evidence="7">DUF1232 domain-containing protein</fullName>
    </submittedName>
</protein>
<proteinExistence type="predicted"/>
<feature type="transmembrane region" description="Helical" evidence="5">
    <location>
        <begin position="147"/>
        <end position="170"/>
    </location>
</feature>
<evidence type="ECO:0000256" key="4">
    <source>
        <dbReference type="ARBA" id="ARBA00023136"/>
    </source>
</evidence>
<evidence type="ECO:0000313" key="7">
    <source>
        <dbReference type="EMBL" id="RFC62033.1"/>
    </source>
</evidence>
<keyword evidence="2 5" id="KW-0812">Transmembrane</keyword>
<comment type="caution">
    <text evidence="7">The sequence shown here is derived from an EMBL/GenBank/DDBJ whole genome shotgun (WGS) entry which is preliminary data.</text>
</comment>
<evidence type="ECO:0000256" key="2">
    <source>
        <dbReference type="ARBA" id="ARBA00022692"/>
    </source>
</evidence>
<sequence length="177" mass="19063">MLSGPGARRTPPGFAFASVPNPDRIDAGSEQGPGTAGCGFLILRKRILNLADRLKVAAKRLKRDVVALWLAARDPDTPLAARLVAFLTAAYALSPIDLIPDVIPVLGLLDDLVLVPAGIWLALRLIPKTQISRLRRQAEAIGRRPKSRLGLVLVVAIWMSGLALVLHVTWSRLFTAG</sequence>
<evidence type="ECO:0000313" key="8">
    <source>
        <dbReference type="Proteomes" id="UP000264310"/>
    </source>
</evidence>
<feature type="domain" description="DUF1232" evidence="6">
    <location>
        <begin position="81"/>
        <end position="116"/>
    </location>
</feature>
<comment type="subcellular location">
    <subcellularLocation>
        <location evidence="1">Endomembrane system</location>
        <topology evidence="1">Multi-pass membrane protein</topology>
    </subcellularLocation>
</comment>
<name>A0A371WYH8_9HYPH</name>
<evidence type="ECO:0000256" key="1">
    <source>
        <dbReference type="ARBA" id="ARBA00004127"/>
    </source>
</evidence>
<evidence type="ECO:0000256" key="5">
    <source>
        <dbReference type="SAM" id="Phobius"/>
    </source>
</evidence>
<evidence type="ECO:0000256" key="3">
    <source>
        <dbReference type="ARBA" id="ARBA00022989"/>
    </source>
</evidence>
<gene>
    <name evidence="7" type="ORF">DYI37_18320</name>
</gene>
<keyword evidence="3 5" id="KW-1133">Transmembrane helix</keyword>
<reference evidence="7 8" key="1">
    <citation type="submission" date="2018-08" db="EMBL/GenBank/DDBJ databases">
        <title>Fulvimarina sp. 85, whole genome shotgun sequence.</title>
        <authorList>
            <person name="Tuo L."/>
        </authorList>
    </citation>
    <scope>NUCLEOTIDE SEQUENCE [LARGE SCALE GENOMIC DNA]</scope>
    <source>
        <strain evidence="7 8">85</strain>
    </source>
</reference>
<dbReference type="GO" id="GO:0012505">
    <property type="term" value="C:endomembrane system"/>
    <property type="evidence" value="ECO:0007669"/>
    <property type="project" value="UniProtKB-SubCell"/>
</dbReference>
<dbReference type="AlphaFoldDB" id="A0A371WYH8"/>
<dbReference type="Pfam" id="PF06803">
    <property type="entry name" value="DUF1232"/>
    <property type="match status" value="1"/>
</dbReference>
<evidence type="ECO:0000259" key="6">
    <source>
        <dbReference type="Pfam" id="PF06803"/>
    </source>
</evidence>
<keyword evidence="4 5" id="KW-0472">Membrane</keyword>
<dbReference type="EMBL" id="QURL01000010">
    <property type="protein sequence ID" value="RFC62033.1"/>
    <property type="molecule type" value="Genomic_DNA"/>
</dbReference>